<protein>
    <submittedName>
        <fullName evidence="1">Uncharacterized protein</fullName>
    </submittedName>
</protein>
<proteinExistence type="predicted"/>
<accession>A0ABN9V8T8</accession>
<sequence length="445" mass="48323">MSADAAGFSTDGAGAAASAHEQFLSLTCMRCQEPTTMADSYPSGRTADFKKKKESKVPLAKDDVNVKANINKLSPDERVDFYRAEKAKDGPGNAKRSFVGVKGSIEHGKVESLSRDELNTFETFEDCAFRQIGLERCEDEEGAKRLWLQALSDPEKQNIKIRGQWLLWKFGGSNARNAVSDVLRNALTQAQMIGSKDGLDEFLKGSSDLQARREKRIKKDFQVQAGASEPGAEDFDVEGGVALDDGMISDKAAMKTISAQLINKAKDSADQERGIIQAAQAQAQAKGPAAPEPSPAKKPKTSVFVAKMGLEPTVTAQRAHVDNKVETAKEKFYSEATDGLKCYVGEDGRAEFEDMTDVFDQKFDGYAQQAEKTDNDIKAALQNLTADLDADAILDKRAEVMAVAKAFAEAEHDPVEDIANAVGAMIANFKSYAKKAKEAAEKRGQ</sequence>
<feature type="non-terminal residue" evidence="1">
    <location>
        <position position="445"/>
    </location>
</feature>
<evidence type="ECO:0000313" key="2">
    <source>
        <dbReference type="Proteomes" id="UP001189429"/>
    </source>
</evidence>
<reference evidence="1" key="1">
    <citation type="submission" date="2023-10" db="EMBL/GenBank/DDBJ databases">
        <authorList>
            <person name="Chen Y."/>
            <person name="Shah S."/>
            <person name="Dougan E. K."/>
            <person name="Thang M."/>
            <person name="Chan C."/>
        </authorList>
    </citation>
    <scope>NUCLEOTIDE SEQUENCE [LARGE SCALE GENOMIC DNA]</scope>
</reference>
<keyword evidence="2" id="KW-1185">Reference proteome</keyword>
<name>A0ABN9V8T8_9DINO</name>
<dbReference type="EMBL" id="CAUYUJ010016845">
    <property type="protein sequence ID" value="CAK0869392.1"/>
    <property type="molecule type" value="Genomic_DNA"/>
</dbReference>
<dbReference type="Proteomes" id="UP001189429">
    <property type="component" value="Unassembled WGS sequence"/>
</dbReference>
<organism evidence="1 2">
    <name type="scientific">Prorocentrum cordatum</name>
    <dbReference type="NCBI Taxonomy" id="2364126"/>
    <lineage>
        <taxon>Eukaryota</taxon>
        <taxon>Sar</taxon>
        <taxon>Alveolata</taxon>
        <taxon>Dinophyceae</taxon>
        <taxon>Prorocentrales</taxon>
        <taxon>Prorocentraceae</taxon>
        <taxon>Prorocentrum</taxon>
    </lineage>
</organism>
<comment type="caution">
    <text evidence="1">The sequence shown here is derived from an EMBL/GenBank/DDBJ whole genome shotgun (WGS) entry which is preliminary data.</text>
</comment>
<gene>
    <name evidence="1" type="ORF">PCOR1329_LOCUS55754</name>
</gene>
<evidence type="ECO:0000313" key="1">
    <source>
        <dbReference type="EMBL" id="CAK0869392.1"/>
    </source>
</evidence>